<dbReference type="InterPro" id="IPR014718">
    <property type="entry name" value="GH-type_carb-bd"/>
</dbReference>
<feature type="domain" description="Alpha-amylase/4-alpha-glucanotransferase central" evidence="4">
    <location>
        <begin position="312"/>
        <end position="388"/>
    </location>
</feature>
<dbReference type="InterPro" id="IPR015178">
    <property type="entry name" value="A-amylase/a-glucTrfase_central"/>
</dbReference>
<dbReference type="InterPro" id="IPR011330">
    <property type="entry name" value="Glyco_hydro/deAcase_b/a-brl"/>
</dbReference>
<proteinExistence type="inferred from homology"/>
<organism evidence="6 7">
    <name type="scientific">Breznakiella homolactica</name>
    <dbReference type="NCBI Taxonomy" id="2798577"/>
    <lineage>
        <taxon>Bacteria</taxon>
        <taxon>Pseudomonadati</taxon>
        <taxon>Spirochaetota</taxon>
        <taxon>Spirochaetia</taxon>
        <taxon>Spirochaetales</taxon>
        <taxon>Breznakiellaceae</taxon>
        <taxon>Breznakiella</taxon>
    </lineage>
</organism>
<comment type="similarity">
    <text evidence="1">Belongs to the glycosyl hydrolase 57 family.</text>
</comment>
<protein>
    <submittedName>
        <fullName evidence="6">DUF1926 domain-containing protein</fullName>
    </submittedName>
</protein>
<dbReference type="InterPro" id="IPR028995">
    <property type="entry name" value="Glyco_hydro_57/38_cen_sf"/>
</dbReference>
<dbReference type="PANTHER" id="PTHR36306">
    <property type="entry name" value="ALPHA-AMYLASE-RELATED-RELATED"/>
    <property type="match status" value="1"/>
</dbReference>
<feature type="domain" description="Alpha-amylase/4-alpha-glucanotransferase C-terminal" evidence="5">
    <location>
        <begin position="403"/>
        <end position="453"/>
    </location>
</feature>
<dbReference type="PANTHER" id="PTHR36306:SF1">
    <property type="entry name" value="ALPHA-AMYLASE-RELATED"/>
    <property type="match status" value="1"/>
</dbReference>
<dbReference type="RefSeq" id="WP_215625260.1">
    <property type="nucleotide sequence ID" value="NZ_CP067089.2"/>
</dbReference>
<dbReference type="Gene3D" id="2.70.98.10">
    <property type="match status" value="1"/>
</dbReference>
<dbReference type="Pfam" id="PF09095">
    <property type="entry name" value="AmyA-gluTrfs_C"/>
    <property type="match status" value="2"/>
</dbReference>
<evidence type="ECO:0000313" key="6">
    <source>
        <dbReference type="EMBL" id="QQO07954.1"/>
    </source>
</evidence>
<dbReference type="GO" id="GO:0030246">
    <property type="term" value="F:carbohydrate binding"/>
    <property type="evidence" value="ECO:0007669"/>
    <property type="project" value="InterPro"/>
</dbReference>
<dbReference type="InterPro" id="IPR011013">
    <property type="entry name" value="Gal_mutarotase_sf_dom"/>
</dbReference>
<evidence type="ECO:0000259" key="3">
    <source>
        <dbReference type="Pfam" id="PF03065"/>
    </source>
</evidence>
<dbReference type="GO" id="GO:0005975">
    <property type="term" value="P:carbohydrate metabolic process"/>
    <property type="evidence" value="ECO:0007669"/>
    <property type="project" value="InterPro"/>
</dbReference>
<dbReference type="InterPro" id="IPR015179">
    <property type="entry name" value="A-amylase/a-glucTrfase_C"/>
</dbReference>
<dbReference type="SUPFAM" id="SSF88713">
    <property type="entry name" value="Glycoside hydrolase/deacetylase"/>
    <property type="match status" value="1"/>
</dbReference>
<reference evidence="6" key="1">
    <citation type="submission" date="2021-01" db="EMBL/GenBank/DDBJ databases">
        <title>Description of Breznakiella homolactica.</title>
        <authorList>
            <person name="Song Y."/>
            <person name="Brune A."/>
        </authorList>
    </citation>
    <scope>NUCLEOTIDE SEQUENCE</scope>
    <source>
        <strain evidence="6">RmG30</strain>
    </source>
</reference>
<dbReference type="InterPro" id="IPR004300">
    <property type="entry name" value="Glyco_hydro_57_N"/>
</dbReference>
<dbReference type="SUPFAM" id="SSF88688">
    <property type="entry name" value="Families 57/38 glycoside transferase middle domain"/>
    <property type="match status" value="1"/>
</dbReference>
<keyword evidence="2" id="KW-0119">Carbohydrate metabolism</keyword>
<evidence type="ECO:0000259" key="4">
    <source>
        <dbReference type="Pfam" id="PF09094"/>
    </source>
</evidence>
<dbReference type="Pfam" id="PF09094">
    <property type="entry name" value="AmyA-A_glucT_m"/>
    <property type="match status" value="1"/>
</dbReference>
<dbReference type="EMBL" id="CP067089">
    <property type="protein sequence ID" value="QQO07954.1"/>
    <property type="molecule type" value="Genomic_DNA"/>
</dbReference>
<feature type="domain" description="Alpha-amylase/4-alpha-glucanotransferase C-terminal" evidence="5">
    <location>
        <begin position="461"/>
        <end position="629"/>
    </location>
</feature>
<dbReference type="Pfam" id="PF03065">
    <property type="entry name" value="Glyco_hydro_57"/>
    <property type="match status" value="1"/>
</dbReference>
<feature type="domain" description="Glycoside hydrolase family 57 N-terminal" evidence="3">
    <location>
        <begin position="20"/>
        <end position="184"/>
    </location>
</feature>
<dbReference type="Gene3D" id="3.20.110.20">
    <property type="match status" value="1"/>
</dbReference>
<evidence type="ECO:0000256" key="1">
    <source>
        <dbReference type="ARBA" id="ARBA00006821"/>
    </source>
</evidence>
<name>A0A7T8B7V8_9SPIR</name>
<keyword evidence="7" id="KW-1185">Reference proteome</keyword>
<dbReference type="Proteomes" id="UP000595917">
    <property type="component" value="Chromosome"/>
</dbReference>
<dbReference type="AlphaFoldDB" id="A0A7T8B7V8"/>
<dbReference type="KEGG" id="bhc:JFL75_13510"/>
<evidence type="ECO:0000313" key="7">
    <source>
        <dbReference type="Proteomes" id="UP000595917"/>
    </source>
</evidence>
<accession>A0A7T8B7V8</accession>
<dbReference type="InterPro" id="IPR052046">
    <property type="entry name" value="GH57_Enzymes"/>
</dbReference>
<evidence type="ECO:0000259" key="5">
    <source>
        <dbReference type="Pfam" id="PF09095"/>
    </source>
</evidence>
<evidence type="ECO:0000256" key="2">
    <source>
        <dbReference type="ARBA" id="ARBA00023277"/>
    </source>
</evidence>
<gene>
    <name evidence="6" type="ORF">JFL75_13510</name>
</gene>
<dbReference type="SUPFAM" id="SSF74650">
    <property type="entry name" value="Galactose mutarotase-like"/>
    <property type="match status" value="1"/>
</dbReference>
<sequence length="667" mass="75899">MNSDKKIMLGTHCHVPYGSADEEFESVYEKKLKPFITTLYKFPEIPAMVHYSGVLLNWIERHRPEFFMLLEDLISRKQVELLGGGFYEPLMSFLPLSDKIGQIEMLTTYLRKQFGKRPQGCWLPALSWEQNMVSPLNTSGMAYTFLDEEQFLLAGFTGPGLEYPCTSEDQGKLITVFPVSGRYSGEFALKEPAAVLEKIGSEGLKTQERIITVFPDSFYGADSEKGGEELGVYRFFEELSQWSGRMQFTSPGRILKGLPPLEKGFFPNSADRRFSYWTMGLKNAKKIKDPGESEGDIPYSRSPSFYPGSMPKNCLAKYPEANGIYSKMLYTAGLINQLRGDKSRKRIAREELWKSQGYDVFCHIGDGGIYNNLIRKAAYRALITAERITREKGTFIPSLAAVDFDLDGEKEYLFQNKTINCYVKPRGAAVFELDYLPKTWNYLDTFARRPEPYVQDPGPEDGYRRSAFLDRLCPADAVPGDLAAGVYTGCRCCSEETYDLLHMDRLRQEARFRLSRNNKGPFGSVEIEKLYRLKKDTLSILYTFTNTGEKPETFTFTSEIDLSFYGEGSNLQRVFLIKGEGKEPAAGDSREYRDIAGIEFQDVKNETILHFNSDGNFNCFIMPVRTRCRIGGVIGDYYQSTCVLPLKRVSLEPGESWNTAYSLRIQH</sequence>
<dbReference type="GO" id="GO:0003824">
    <property type="term" value="F:catalytic activity"/>
    <property type="evidence" value="ECO:0007669"/>
    <property type="project" value="InterPro"/>
</dbReference>